<dbReference type="AlphaFoldDB" id="N0E1Z6"/>
<reference evidence="2 3" key="1">
    <citation type="journal article" date="2013" name="ISME J.">
        <title>A metabolic model for members of the genus Tetrasphaera involved in enhanced biological phosphorus removal.</title>
        <authorList>
            <person name="Kristiansen R."/>
            <person name="Nguyen H.T.T."/>
            <person name="Saunders A.M."/>
            <person name="Nielsen J.L."/>
            <person name="Wimmer R."/>
            <person name="Le V.Q."/>
            <person name="McIlroy S.J."/>
            <person name="Petrovski S."/>
            <person name="Seviour R.J."/>
            <person name="Calteau A."/>
            <person name="Nielsen K.L."/>
            <person name="Nielsen P.H."/>
        </authorList>
    </citation>
    <scope>NUCLEOTIDE SEQUENCE [LARGE SCALE GENOMIC DNA]</scope>
    <source>
        <strain evidence="2 3">Lp2</strain>
    </source>
</reference>
<dbReference type="RefSeq" id="WP_010849683.1">
    <property type="nucleotide sequence ID" value="NZ_HF570956.1"/>
</dbReference>
<feature type="region of interest" description="Disordered" evidence="1">
    <location>
        <begin position="89"/>
        <end position="131"/>
    </location>
</feature>
<evidence type="ECO:0000256" key="1">
    <source>
        <dbReference type="SAM" id="MobiDB-lite"/>
    </source>
</evidence>
<proteinExistence type="predicted"/>
<organism evidence="2 3">
    <name type="scientific">Phycicoccus elongatus Lp2</name>
    <dbReference type="NCBI Taxonomy" id="1193181"/>
    <lineage>
        <taxon>Bacteria</taxon>
        <taxon>Bacillati</taxon>
        <taxon>Actinomycetota</taxon>
        <taxon>Actinomycetes</taxon>
        <taxon>Micrococcales</taxon>
        <taxon>Intrasporangiaceae</taxon>
        <taxon>Phycicoccus</taxon>
    </lineage>
</organism>
<comment type="caution">
    <text evidence="2">The sequence shown here is derived from an EMBL/GenBank/DDBJ whole genome shotgun (WGS) entry which is preliminary data.</text>
</comment>
<dbReference type="HOGENOM" id="CLU_1926566_0_0_11"/>
<evidence type="ECO:0000313" key="2">
    <source>
        <dbReference type="EMBL" id="CCH69791.1"/>
    </source>
</evidence>
<protein>
    <submittedName>
        <fullName evidence="2">Uncharacterized protein</fullName>
    </submittedName>
</protein>
<feature type="compositionally biased region" description="Basic and acidic residues" evidence="1">
    <location>
        <begin position="121"/>
        <end position="131"/>
    </location>
</feature>
<sequence length="131" mass="13873">MVQSAPNETTVHAKVTGMAADPERDGWVLLDVAVEASATVEGESLPALADGEDVRLVARRSDVEGLGRGDRLVARVQMAGPGDYLVRGVEPALAPEPTDAADPDPAEAPPAKRPTRKRPRSTRESPLSDDR</sequence>
<evidence type="ECO:0000313" key="3">
    <source>
        <dbReference type="Proteomes" id="UP000013167"/>
    </source>
</evidence>
<dbReference type="STRING" id="1193181.BN10_350006"/>
<keyword evidence="3" id="KW-1185">Reference proteome</keyword>
<accession>N0E1Z6</accession>
<dbReference type="Proteomes" id="UP000013167">
    <property type="component" value="Unassembled WGS sequence"/>
</dbReference>
<gene>
    <name evidence="2" type="ORF">BN10_350006</name>
</gene>
<dbReference type="EMBL" id="CAIZ01000103">
    <property type="protein sequence ID" value="CCH69791.1"/>
    <property type="molecule type" value="Genomic_DNA"/>
</dbReference>
<name>N0E1Z6_9MICO</name>